<dbReference type="PANTHER" id="PTHR24134:SF9">
    <property type="entry name" value="ANKYRIN REPEAT AND SOCS BOX PROTEIN 8"/>
    <property type="match status" value="1"/>
</dbReference>
<dbReference type="InterPro" id="IPR036770">
    <property type="entry name" value="Ankyrin_rpt-contain_sf"/>
</dbReference>
<dbReference type="PROSITE" id="PS50088">
    <property type="entry name" value="ANK_REPEAT"/>
    <property type="match status" value="2"/>
</dbReference>
<keyword evidence="2 3" id="KW-0040">ANK repeat</keyword>
<evidence type="ECO:0000256" key="1">
    <source>
        <dbReference type="ARBA" id="ARBA00022737"/>
    </source>
</evidence>
<accession>A0A9D4DFY4</accession>
<feature type="repeat" description="ANK" evidence="3">
    <location>
        <begin position="75"/>
        <end position="107"/>
    </location>
</feature>
<name>A0A9D4DFY4_DREPO</name>
<dbReference type="SUPFAM" id="SSF158235">
    <property type="entry name" value="SOCS box-like"/>
    <property type="match status" value="1"/>
</dbReference>
<proteinExistence type="predicted"/>
<dbReference type="SMART" id="SM00248">
    <property type="entry name" value="ANK"/>
    <property type="match status" value="4"/>
</dbReference>
<reference evidence="5" key="1">
    <citation type="journal article" date="2019" name="bioRxiv">
        <title>The Genome of the Zebra Mussel, Dreissena polymorpha: A Resource for Invasive Species Research.</title>
        <authorList>
            <person name="McCartney M.A."/>
            <person name="Auch B."/>
            <person name="Kono T."/>
            <person name="Mallez S."/>
            <person name="Zhang Y."/>
            <person name="Obille A."/>
            <person name="Becker A."/>
            <person name="Abrahante J.E."/>
            <person name="Garbe J."/>
            <person name="Badalamenti J.P."/>
            <person name="Herman A."/>
            <person name="Mangelson H."/>
            <person name="Liachko I."/>
            <person name="Sullivan S."/>
            <person name="Sone E.D."/>
            <person name="Koren S."/>
            <person name="Silverstein K.A.T."/>
            <person name="Beckman K.B."/>
            <person name="Gohl D.M."/>
        </authorList>
    </citation>
    <scope>NUCLEOTIDE SEQUENCE</scope>
    <source>
        <strain evidence="5">Duluth1</strain>
        <tissue evidence="5">Whole animal</tissue>
    </source>
</reference>
<evidence type="ECO:0000259" key="4">
    <source>
        <dbReference type="PROSITE" id="PS50225"/>
    </source>
</evidence>
<sequence length="211" mass="23719">MFQVNDYDGYERAALHYAAERDVFCVELLLESGADINIPDGNCDTPLHWAAFKNNIQCVKLLLQRGAKVDPLDFNNDTPLAWAARKGHVEVISVLLDYNADPHIENLRGLTPVDKCIQVQISGLNTDNDNDCLGLMLRASWKLELTDAQQESIKGDNRLSDLLLPRIVSPSPLQSHCRYLIRKALGCRFLPNVVPKLPVPQRLQDFISLKC</sequence>
<dbReference type="PROSITE" id="PS50297">
    <property type="entry name" value="ANK_REP_REGION"/>
    <property type="match status" value="2"/>
</dbReference>
<organism evidence="5 6">
    <name type="scientific">Dreissena polymorpha</name>
    <name type="common">Zebra mussel</name>
    <name type="synonym">Mytilus polymorpha</name>
    <dbReference type="NCBI Taxonomy" id="45954"/>
    <lineage>
        <taxon>Eukaryota</taxon>
        <taxon>Metazoa</taxon>
        <taxon>Spiralia</taxon>
        <taxon>Lophotrochozoa</taxon>
        <taxon>Mollusca</taxon>
        <taxon>Bivalvia</taxon>
        <taxon>Autobranchia</taxon>
        <taxon>Heteroconchia</taxon>
        <taxon>Euheterodonta</taxon>
        <taxon>Imparidentia</taxon>
        <taxon>Neoheterodontei</taxon>
        <taxon>Myida</taxon>
        <taxon>Dreissenoidea</taxon>
        <taxon>Dreissenidae</taxon>
        <taxon>Dreissena</taxon>
    </lineage>
</organism>
<feature type="domain" description="SOCS box" evidence="4">
    <location>
        <begin position="158"/>
        <end position="207"/>
    </location>
</feature>
<dbReference type="InterPro" id="IPR036036">
    <property type="entry name" value="SOCS_box-like_dom_sf"/>
</dbReference>
<dbReference type="EMBL" id="JAIWYP010000010">
    <property type="protein sequence ID" value="KAH3747825.1"/>
    <property type="molecule type" value="Genomic_DNA"/>
</dbReference>
<dbReference type="Pfam" id="PF07525">
    <property type="entry name" value="SOCS_box"/>
    <property type="match status" value="1"/>
</dbReference>
<gene>
    <name evidence="5" type="ORF">DPMN_182257</name>
</gene>
<dbReference type="SMART" id="SM00969">
    <property type="entry name" value="SOCS_box"/>
    <property type="match status" value="1"/>
</dbReference>
<dbReference type="CDD" id="cd03716">
    <property type="entry name" value="SOCS_ASB_like"/>
    <property type="match status" value="1"/>
</dbReference>
<evidence type="ECO:0000313" key="6">
    <source>
        <dbReference type="Proteomes" id="UP000828390"/>
    </source>
</evidence>
<evidence type="ECO:0000256" key="2">
    <source>
        <dbReference type="ARBA" id="ARBA00023043"/>
    </source>
</evidence>
<comment type="caution">
    <text evidence="5">The sequence shown here is derived from an EMBL/GenBank/DDBJ whole genome shotgun (WGS) entry which is preliminary data.</text>
</comment>
<evidence type="ECO:0000313" key="5">
    <source>
        <dbReference type="EMBL" id="KAH3747825.1"/>
    </source>
</evidence>
<dbReference type="Pfam" id="PF12796">
    <property type="entry name" value="Ank_2"/>
    <property type="match status" value="1"/>
</dbReference>
<dbReference type="GO" id="GO:0035556">
    <property type="term" value="P:intracellular signal transduction"/>
    <property type="evidence" value="ECO:0007669"/>
    <property type="project" value="InterPro"/>
</dbReference>
<dbReference type="Gene3D" id="1.25.40.20">
    <property type="entry name" value="Ankyrin repeat-containing domain"/>
    <property type="match status" value="1"/>
</dbReference>
<protein>
    <recommendedName>
        <fullName evidence="4">SOCS box domain-containing protein</fullName>
    </recommendedName>
</protein>
<dbReference type="PROSITE" id="PS50225">
    <property type="entry name" value="SOCS"/>
    <property type="match status" value="1"/>
</dbReference>
<evidence type="ECO:0000256" key="3">
    <source>
        <dbReference type="PROSITE-ProRule" id="PRU00023"/>
    </source>
</evidence>
<dbReference type="OrthoDB" id="10258888at2759"/>
<keyword evidence="1" id="KW-0677">Repeat</keyword>
<dbReference type="InterPro" id="IPR002110">
    <property type="entry name" value="Ankyrin_rpt"/>
</dbReference>
<feature type="repeat" description="ANK" evidence="3">
    <location>
        <begin position="42"/>
        <end position="74"/>
    </location>
</feature>
<dbReference type="Proteomes" id="UP000828390">
    <property type="component" value="Unassembled WGS sequence"/>
</dbReference>
<dbReference type="PANTHER" id="PTHR24134">
    <property type="entry name" value="ANKYRIN REPEAT-CONTAINING PROTEIN DDB_G0279043"/>
    <property type="match status" value="1"/>
</dbReference>
<keyword evidence="6" id="KW-1185">Reference proteome</keyword>
<dbReference type="Gene3D" id="1.10.750.20">
    <property type="entry name" value="SOCS box"/>
    <property type="match status" value="1"/>
</dbReference>
<dbReference type="SUPFAM" id="SSF48403">
    <property type="entry name" value="Ankyrin repeat"/>
    <property type="match status" value="1"/>
</dbReference>
<reference evidence="5" key="2">
    <citation type="submission" date="2020-11" db="EMBL/GenBank/DDBJ databases">
        <authorList>
            <person name="McCartney M.A."/>
            <person name="Auch B."/>
            <person name="Kono T."/>
            <person name="Mallez S."/>
            <person name="Becker A."/>
            <person name="Gohl D.M."/>
            <person name="Silverstein K.A.T."/>
            <person name="Koren S."/>
            <person name="Bechman K.B."/>
            <person name="Herman A."/>
            <person name="Abrahante J.E."/>
            <person name="Garbe J."/>
        </authorList>
    </citation>
    <scope>NUCLEOTIDE SEQUENCE</scope>
    <source>
        <strain evidence="5">Duluth1</strain>
        <tissue evidence="5">Whole animal</tissue>
    </source>
</reference>
<dbReference type="InterPro" id="IPR001496">
    <property type="entry name" value="SOCS_box"/>
</dbReference>
<dbReference type="AlphaFoldDB" id="A0A9D4DFY4"/>